<keyword evidence="1" id="KW-0175">Coiled coil</keyword>
<sequence length="240" mass="28228">MKEDNDQSLLVELVVKIRKMVSDISDEKNRITKLHNSILAKLEEAGIKIALQKNLTDIWVREKNEIKSNITHITKLLETMYERLQNKDTNGLSSFWKEGKNYADITKVKFSEMGKMGEVVFVADDLEQWKEIWKNIKESVGELFDIAETIYTKLSMIEKLRPEEIDELTKDIVKHIPLDYSLEEAVKYEKEYMQAYNELKEEASKKKNLWDKFLDILAGGIQETPAHRVMLRRWMNGEER</sequence>
<dbReference type="OrthoDB" id="1375728at2"/>
<feature type="coiled-coil region" evidence="1">
    <location>
        <begin position="182"/>
        <end position="209"/>
    </location>
</feature>
<dbReference type="RefSeq" id="WP_065392650.1">
    <property type="nucleotide sequence ID" value="NZ_MAYH01000001.1"/>
</dbReference>
<accession>A0A1B8ZZ67</accession>
<evidence type="ECO:0000313" key="3">
    <source>
        <dbReference type="Proteomes" id="UP000092651"/>
    </source>
</evidence>
<dbReference type="AlphaFoldDB" id="A0A1B8ZZ67"/>
<name>A0A1B8ZZ67_9FLAO</name>
<comment type="caution">
    <text evidence="2">The sequence shown here is derived from an EMBL/GenBank/DDBJ whole genome shotgun (WGS) entry which is preliminary data.</text>
</comment>
<keyword evidence="3" id="KW-1185">Reference proteome</keyword>
<dbReference type="Proteomes" id="UP000092651">
    <property type="component" value="Unassembled WGS sequence"/>
</dbReference>
<evidence type="ECO:0000313" key="2">
    <source>
        <dbReference type="EMBL" id="OCA76891.1"/>
    </source>
</evidence>
<protein>
    <submittedName>
        <fullName evidence="2">Uncharacterized protein</fullName>
    </submittedName>
</protein>
<dbReference type="EMBL" id="MAYH01000001">
    <property type="protein sequence ID" value="OCA76891.1"/>
    <property type="molecule type" value="Genomic_DNA"/>
</dbReference>
<gene>
    <name evidence="2" type="ORF">BBI01_00020</name>
</gene>
<organism evidence="2 3">
    <name type="scientific">Chryseobacterium artocarpi</name>
    <dbReference type="NCBI Taxonomy" id="1414727"/>
    <lineage>
        <taxon>Bacteria</taxon>
        <taxon>Pseudomonadati</taxon>
        <taxon>Bacteroidota</taxon>
        <taxon>Flavobacteriia</taxon>
        <taxon>Flavobacteriales</taxon>
        <taxon>Weeksellaceae</taxon>
        <taxon>Chryseobacterium group</taxon>
        <taxon>Chryseobacterium</taxon>
    </lineage>
</organism>
<proteinExistence type="predicted"/>
<evidence type="ECO:0000256" key="1">
    <source>
        <dbReference type="SAM" id="Coils"/>
    </source>
</evidence>
<reference evidence="2 3" key="1">
    <citation type="submission" date="2016-07" db="EMBL/GenBank/DDBJ databases">
        <authorList>
            <person name="Jeong J.-J."/>
            <person name="Kim D.W."/>
            <person name="Sang M.K."/>
            <person name="Choi I.-G."/>
            <person name="Kim K.D."/>
        </authorList>
    </citation>
    <scope>NUCLEOTIDE SEQUENCE [LARGE SCALE GENOMIC DNA]</scope>
    <source>
        <strain evidence="2 3">UTM-3</strain>
    </source>
</reference>